<evidence type="ECO:0000256" key="1">
    <source>
        <dbReference type="ARBA" id="ARBA00022679"/>
    </source>
</evidence>
<proteinExistence type="predicted"/>
<dbReference type="SUPFAM" id="SSF55874">
    <property type="entry name" value="ATPase domain of HSP90 chaperone/DNA topoisomerase II/histidine kinase"/>
    <property type="match status" value="1"/>
</dbReference>
<dbReference type="PANTHER" id="PTHR24421:SF61">
    <property type="entry name" value="OXYGEN SENSOR HISTIDINE KINASE NREB"/>
    <property type="match status" value="1"/>
</dbReference>
<dbReference type="InterPro" id="IPR050482">
    <property type="entry name" value="Sensor_HK_TwoCompSys"/>
</dbReference>
<keyword evidence="2" id="KW-0418">Kinase</keyword>
<feature type="transmembrane region" description="Helical" evidence="5">
    <location>
        <begin position="230"/>
        <end position="253"/>
    </location>
</feature>
<accession>A0ABS9VXZ4</accession>
<keyword evidence="5" id="KW-0472">Membrane</keyword>
<keyword evidence="5" id="KW-0812">Transmembrane</keyword>
<evidence type="ECO:0000313" key="8">
    <source>
        <dbReference type="EMBL" id="MCH9276990.1"/>
    </source>
</evidence>
<feature type="compositionally biased region" description="Gly residues" evidence="4">
    <location>
        <begin position="453"/>
        <end position="465"/>
    </location>
</feature>
<reference evidence="8 9" key="2">
    <citation type="journal article" date="2021" name="Syst. Appl. Microbiol.">
        <title>Phylogenetic classification of ten novel species belonging to the genus Bifidobacterium comprising B. phasiani sp. nov., B. pongonis sp. nov., B. saguinibicoloris sp. nov., B. colobi sp. nov., B. simiiventris sp. nov., B. santillanense sp. nov., B. miconis sp. nov., B. amazonense sp. nov., B. pluvialisilvae sp. nov., and B. miconisargentati sp. nov.</title>
        <authorList>
            <person name="Lugli G.A."/>
            <person name="Calvete-Torre I."/>
            <person name="Alessandri G."/>
            <person name="Milani C."/>
            <person name="Turroni F."/>
            <person name="Laiolo P."/>
            <person name="Ossiprandi M.C."/>
            <person name="Margolles A."/>
            <person name="Ruiz L."/>
            <person name="Ventura M."/>
        </authorList>
    </citation>
    <scope>NUCLEOTIDE SEQUENCE [LARGE SCALE GENOMIC DNA]</scope>
    <source>
        <strain evidence="8 9">MA1</strain>
    </source>
</reference>
<dbReference type="PANTHER" id="PTHR24421">
    <property type="entry name" value="NITRATE/NITRITE SENSOR PROTEIN NARX-RELATED"/>
    <property type="match status" value="1"/>
</dbReference>
<gene>
    <name evidence="8" type="ORF">JS533_012060</name>
</gene>
<feature type="region of interest" description="Disordered" evidence="4">
    <location>
        <begin position="448"/>
        <end position="472"/>
    </location>
</feature>
<protein>
    <submittedName>
        <fullName evidence="8">PspC domain-containing protein</fullName>
    </submittedName>
</protein>
<reference evidence="8 9" key="1">
    <citation type="journal article" date="2021" name="Environ. Microbiol.">
        <title>Genetic insights into the dark matter of the mammalian gut microbiota through targeted genome reconstruction.</title>
        <authorList>
            <person name="Lugli G.A."/>
            <person name="Alessandri G."/>
            <person name="Milani C."/>
            <person name="Viappiani A."/>
            <person name="Fontana F."/>
            <person name="Tarracchini C."/>
            <person name="Mancabelli L."/>
            <person name="Argentini C."/>
            <person name="Ruiz L."/>
            <person name="Margolles A."/>
            <person name="van Sinderen D."/>
            <person name="Turroni F."/>
            <person name="Ventura M."/>
        </authorList>
    </citation>
    <scope>NUCLEOTIDE SEQUENCE [LARGE SCALE GENOMIC DNA]</scope>
    <source>
        <strain evidence="8 9">MA1</strain>
    </source>
</reference>
<keyword evidence="9" id="KW-1185">Reference proteome</keyword>
<evidence type="ECO:0000259" key="6">
    <source>
        <dbReference type="Pfam" id="PF02518"/>
    </source>
</evidence>
<dbReference type="InterPro" id="IPR007168">
    <property type="entry name" value="Phageshock_PspC_N"/>
</dbReference>
<dbReference type="InterPro" id="IPR036890">
    <property type="entry name" value="HATPase_C_sf"/>
</dbReference>
<sequence>MTDRNPYANPDRLPLMRPKQGRMLCGVCRGVALHLGVGVGWVRLLFLIAACCFGAGVVAYVFLWLFVPVGDPVAAAQARATTNARQPLSRGNRRVDGRGDAFDIDGPSGNGSDRGPDDTDAPADPERVAAGQSETLLDALKRAPKPALVALAGLALLAVTVIMLYGGVAGELILPILLALTGVGMAWLRYGAKDGQLWSMLGGVAMLFVAYAVFVFESTIPGWGASPRRIVLAGLLLLAGAGLAIVPWISSLIRDLGTERALKEREEERADMTAHLHDGVLQTLALIQLHSGEPATVFTLARQQERELREWLYQERTTSDRSVSAGIKEVAAHVEDAHGRPIEVVTVGDARPSAQTDALLDAAQQALVNAVTHGGEPVSVYCEAGGGKVEVFVRDHGDGFDVDAIPEGRLGIRESIIGRVRRRGGTVEIVSRPGWGTEVRMHMPIADGADAGRTGGTHADGGATSGEGKATA</sequence>
<keyword evidence="1" id="KW-0808">Transferase</keyword>
<organism evidence="8 9">
    <name type="scientific">Bifidobacterium amazonense</name>
    <dbReference type="NCBI Taxonomy" id="2809027"/>
    <lineage>
        <taxon>Bacteria</taxon>
        <taxon>Bacillati</taxon>
        <taxon>Actinomycetota</taxon>
        <taxon>Actinomycetes</taxon>
        <taxon>Bifidobacteriales</taxon>
        <taxon>Bifidobacteriaceae</taxon>
        <taxon>Bifidobacterium</taxon>
    </lineage>
</organism>
<dbReference type="CDD" id="cd16917">
    <property type="entry name" value="HATPase_UhpB-NarQ-NarX-like"/>
    <property type="match status" value="1"/>
</dbReference>
<feature type="transmembrane region" description="Helical" evidence="5">
    <location>
        <begin position="172"/>
        <end position="190"/>
    </location>
</feature>
<dbReference type="EMBL" id="JAFEJT020000071">
    <property type="protein sequence ID" value="MCH9276990.1"/>
    <property type="molecule type" value="Genomic_DNA"/>
</dbReference>
<dbReference type="Pfam" id="PF02518">
    <property type="entry name" value="HATPase_c"/>
    <property type="match status" value="1"/>
</dbReference>
<evidence type="ECO:0000259" key="7">
    <source>
        <dbReference type="Pfam" id="PF04024"/>
    </source>
</evidence>
<evidence type="ECO:0000313" key="9">
    <source>
        <dbReference type="Proteomes" id="UP000710815"/>
    </source>
</evidence>
<dbReference type="InterPro" id="IPR003594">
    <property type="entry name" value="HATPase_dom"/>
</dbReference>
<feature type="transmembrane region" description="Helical" evidence="5">
    <location>
        <begin position="45"/>
        <end position="67"/>
    </location>
</feature>
<dbReference type="Proteomes" id="UP000710815">
    <property type="component" value="Unassembled WGS sequence"/>
</dbReference>
<feature type="transmembrane region" description="Helical" evidence="5">
    <location>
        <begin position="197"/>
        <end position="218"/>
    </location>
</feature>
<comment type="caution">
    <text evidence="8">The sequence shown here is derived from an EMBL/GenBank/DDBJ whole genome shotgun (WGS) entry which is preliminary data.</text>
</comment>
<dbReference type="Gene3D" id="3.30.565.10">
    <property type="entry name" value="Histidine kinase-like ATPase, C-terminal domain"/>
    <property type="match status" value="1"/>
</dbReference>
<feature type="transmembrane region" description="Helical" evidence="5">
    <location>
        <begin position="147"/>
        <end position="166"/>
    </location>
</feature>
<keyword evidence="3" id="KW-0902">Two-component regulatory system</keyword>
<dbReference type="RefSeq" id="WP_241514908.1">
    <property type="nucleotide sequence ID" value="NZ_JAFEJT020000071.1"/>
</dbReference>
<feature type="domain" description="Phage shock protein PspC N-terminal" evidence="7">
    <location>
        <begin position="14"/>
        <end position="69"/>
    </location>
</feature>
<feature type="domain" description="Histidine kinase/HSP90-like ATPase" evidence="6">
    <location>
        <begin position="357"/>
        <end position="445"/>
    </location>
</feature>
<name>A0ABS9VXZ4_9BIFI</name>
<evidence type="ECO:0000256" key="3">
    <source>
        <dbReference type="ARBA" id="ARBA00023012"/>
    </source>
</evidence>
<evidence type="ECO:0000256" key="2">
    <source>
        <dbReference type="ARBA" id="ARBA00022777"/>
    </source>
</evidence>
<feature type="region of interest" description="Disordered" evidence="4">
    <location>
        <begin position="80"/>
        <end position="125"/>
    </location>
</feature>
<evidence type="ECO:0000256" key="5">
    <source>
        <dbReference type="SAM" id="Phobius"/>
    </source>
</evidence>
<dbReference type="Pfam" id="PF04024">
    <property type="entry name" value="PspC"/>
    <property type="match status" value="1"/>
</dbReference>
<evidence type="ECO:0000256" key="4">
    <source>
        <dbReference type="SAM" id="MobiDB-lite"/>
    </source>
</evidence>
<keyword evidence="5" id="KW-1133">Transmembrane helix</keyword>